<gene>
    <name evidence="4" type="ORF">HRI_000106700</name>
</gene>
<accession>A0A9W7GRJ6</accession>
<evidence type="ECO:0000313" key="4">
    <source>
        <dbReference type="EMBL" id="GMI64374.1"/>
    </source>
</evidence>
<name>A0A9W7GRJ6_HIBTR</name>
<evidence type="ECO:0000256" key="2">
    <source>
        <dbReference type="ARBA" id="ARBA00022840"/>
    </source>
</evidence>
<feature type="region of interest" description="Disordered" evidence="3">
    <location>
        <begin position="52"/>
        <end position="83"/>
    </location>
</feature>
<dbReference type="OrthoDB" id="1000870at2759"/>
<dbReference type="PANTHER" id="PTHR27005:SF432">
    <property type="entry name" value="WALL-ASSOCIATED RECEPTOR KINASE-LIKE 6"/>
    <property type="match status" value="1"/>
</dbReference>
<proteinExistence type="predicted"/>
<comment type="caution">
    <text evidence="4">The sequence shown here is derived from an EMBL/GenBank/DDBJ whole genome shotgun (WGS) entry which is preliminary data.</text>
</comment>
<dbReference type="GO" id="GO:0005886">
    <property type="term" value="C:plasma membrane"/>
    <property type="evidence" value="ECO:0007669"/>
    <property type="project" value="TreeGrafter"/>
</dbReference>
<dbReference type="Gene3D" id="1.10.510.10">
    <property type="entry name" value="Transferase(Phosphotransferase) domain 1"/>
    <property type="match status" value="1"/>
</dbReference>
<organism evidence="4 5">
    <name type="scientific">Hibiscus trionum</name>
    <name type="common">Flower of an hour</name>
    <dbReference type="NCBI Taxonomy" id="183268"/>
    <lineage>
        <taxon>Eukaryota</taxon>
        <taxon>Viridiplantae</taxon>
        <taxon>Streptophyta</taxon>
        <taxon>Embryophyta</taxon>
        <taxon>Tracheophyta</taxon>
        <taxon>Spermatophyta</taxon>
        <taxon>Magnoliopsida</taxon>
        <taxon>eudicotyledons</taxon>
        <taxon>Gunneridae</taxon>
        <taxon>Pentapetalae</taxon>
        <taxon>rosids</taxon>
        <taxon>malvids</taxon>
        <taxon>Malvales</taxon>
        <taxon>Malvaceae</taxon>
        <taxon>Malvoideae</taxon>
        <taxon>Hibiscus</taxon>
    </lineage>
</organism>
<keyword evidence="5" id="KW-1185">Reference proteome</keyword>
<dbReference type="AlphaFoldDB" id="A0A9W7GRJ6"/>
<sequence>MNEHSLLDIVDPMVTEIVAVAKLAKRCLNLNGKKRPTMKEVAIELEQIRSSEGANAVKQNTDEDSDIDDMNEPSGTGSCSLSSCTVKDSVTLSLDA</sequence>
<dbReference type="PANTHER" id="PTHR27005">
    <property type="entry name" value="WALL-ASSOCIATED RECEPTOR KINASE-LIKE 21"/>
    <property type="match status" value="1"/>
</dbReference>
<evidence type="ECO:0000256" key="3">
    <source>
        <dbReference type="SAM" id="MobiDB-lite"/>
    </source>
</evidence>
<dbReference type="Proteomes" id="UP001165190">
    <property type="component" value="Unassembled WGS sequence"/>
</dbReference>
<evidence type="ECO:0000313" key="5">
    <source>
        <dbReference type="Proteomes" id="UP001165190"/>
    </source>
</evidence>
<keyword evidence="1" id="KW-0547">Nucleotide-binding</keyword>
<feature type="compositionally biased region" description="Acidic residues" evidence="3">
    <location>
        <begin position="62"/>
        <end position="71"/>
    </location>
</feature>
<keyword evidence="2" id="KW-0067">ATP-binding</keyword>
<dbReference type="EMBL" id="BSYR01000003">
    <property type="protein sequence ID" value="GMI64374.1"/>
    <property type="molecule type" value="Genomic_DNA"/>
</dbReference>
<dbReference type="GO" id="GO:0005524">
    <property type="term" value="F:ATP binding"/>
    <property type="evidence" value="ECO:0007669"/>
    <property type="project" value="UniProtKB-KW"/>
</dbReference>
<dbReference type="InterPro" id="IPR045274">
    <property type="entry name" value="WAK-like"/>
</dbReference>
<evidence type="ECO:0000256" key="1">
    <source>
        <dbReference type="ARBA" id="ARBA00022741"/>
    </source>
</evidence>
<reference evidence="4" key="1">
    <citation type="submission" date="2023-05" db="EMBL/GenBank/DDBJ databases">
        <title>Genome and transcriptome analyses reveal genes involved in the formation of fine ridges on petal epidermal cells in Hibiscus trionum.</title>
        <authorList>
            <person name="Koshimizu S."/>
            <person name="Masuda S."/>
            <person name="Ishii T."/>
            <person name="Shirasu K."/>
            <person name="Hoshino A."/>
            <person name="Arita M."/>
        </authorList>
    </citation>
    <scope>NUCLEOTIDE SEQUENCE</scope>
    <source>
        <strain evidence="4">Hamamatsu line</strain>
    </source>
</reference>
<feature type="compositionally biased region" description="Low complexity" evidence="3">
    <location>
        <begin position="74"/>
        <end position="83"/>
    </location>
</feature>
<dbReference type="GO" id="GO:0007166">
    <property type="term" value="P:cell surface receptor signaling pathway"/>
    <property type="evidence" value="ECO:0007669"/>
    <property type="project" value="InterPro"/>
</dbReference>
<protein>
    <submittedName>
        <fullName evidence="4">Uncharacterized protein</fullName>
    </submittedName>
</protein>
<dbReference type="GO" id="GO:0004674">
    <property type="term" value="F:protein serine/threonine kinase activity"/>
    <property type="evidence" value="ECO:0007669"/>
    <property type="project" value="TreeGrafter"/>
</dbReference>